<comment type="caution">
    <text evidence="4">The sequence shown here is derived from an EMBL/GenBank/DDBJ whole genome shotgun (WGS) entry which is preliminary data.</text>
</comment>
<dbReference type="PANTHER" id="PTHR43582">
    <property type="entry name" value="LINEARMYCIN RESISTANCE ATP-BINDING PROTEIN LNRL"/>
    <property type="match status" value="1"/>
</dbReference>
<dbReference type="SMART" id="SM00382">
    <property type="entry name" value="AAA"/>
    <property type="match status" value="1"/>
</dbReference>
<reference evidence="4 5" key="1">
    <citation type="submission" date="2018-10" db="EMBL/GenBank/DDBJ databases">
        <title>Genomic Encyclopedia of Type Strains, Phase IV (KMG-IV): sequencing the most valuable type-strain genomes for metagenomic binning, comparative biology and taxonomic classification.</title>
        <authorList>
            <person name="Goeker M."/>
        </authorList>
    </citation>
    <scope>NUCLEOTIDE SEQUENCE [LARGE SCALE GENOMIC DNA]</scope>
    <source>
        <strain evidence="4 5">DSM 22653</strain>
    </source>
</reference>
<dbReference type="PROSITE" id="PS50893">
    <property type="entry name" value="ABC_TRANSPORTER_2"/>
    <property type="match status" value="1"/>
</dbReference>
<evidence type="ECO:0000313" key="4">
    <source>
        <dbReference type="EMBL" id="RKQ89027.1"/>
    </source>
</evidence>
<dbReference type="GO" id="GO:0005524">
    <property type="term" value="F:ATP binding"/>
    <property type="evidence" value="ECO:0007669"/>
    <property type="project" value="UniProtKB-KW"/>
</dbReference>
<dbReference type="PANTHER" id="PTHR43582:SF2">
    <property type="entry name" value="LINEARMYCIN RESISTANCE ATP-BINDING PROTEIN LNRL"/>
    <property type="match status" value="1"/>
</dbReference>
<dbReference type="InterPro" id="IPR017871">
    <property type="entry name" value="ABC_transporter-like_CS"/>
</dbReference>
<evidence type="ECO:0000313" key="5">
    <source>
        <dbReference type="Proteomes" id="UP000267019"/>
    </source>
</evidence>
<keyword evidence="5" id="KW-1185">Reference proteome</keyword>
<keyword evidence="2 4" id="KW-0067">ATP-binding</keyword>
<gene>
    <name evidence="4" type="ORF">C7438_0682</name>
</gene>
<dbReference type="GO" id="GO:0016887">
    <property type="term" value="F:ATP hydrolysis activity"/>
    <property type="evidence" value="ECO:0007669"/>
    <property type="project" value="InterPro"/>
</dbReference>
<protein>
    <submittedName>
        <fullName evidence="4">ABC-2 type transport system ATP-binding protein</fullName>
    </submittedName>
</protein>
<sequence>MSLRVLSEEPPGSVGSTLLEIERVTKRYGARIAVDDVSLNVSAGECLGLLGPNGAGKSTLLAAASGIVRPDAGSIRIGTWDIWKRPREAKRLIGFVPQDVALYPTLTARENLAFWGALAGIGDARALCKRMDEVLELVGLEERDRDRVRNFSGGMKRRLNIAASLLHEPSLLFLDEPTVGIDPQSRRHILDTVRNLVRDKGLTVVYTSHYMEEVEDLCTRVAIIDQGKVLVVGTLDEVKNIAGEHETVELEVQGDAEAARTLLATHPAVLAVAESGGKADAAETLLVLRVERADHAIPQILAALISQLGGRVTLRTLRVRRPDLETAFLALTGRTLRV</sequence>
<dbReference type="InterPro" id="IPR003439">
    <property type="entry name" value="ABC_transporter-like_ATP-bd"/>
</dbReference>
<dbReference type="Pfam" id="PF00005">
    <property type="entry name" value="ABC_tran"/>
    <property type="match status" value="1"/>
</dbReference>
<name>A0A660L519_9BACL</name>
<proteinExistence type="predicted"/>
<accession>A0A660L519</accession>
<dbReference type="Gene3D" id="3.40.50.300">
    <property type="entry name" value="P-loop containing nucleotide triphosphate hydrolases"/>
    <property type="match status" value="1"/>
</dbReference>
<dbReference type="PROSITE" id="PS00211">
    <property type="entry name" value="ABC_TRANSPORTER_1"/>
    <property type="match status" value="1"/>
</dbReference>
<evidence type="ECO:0000256" key="2">
    <source>
        <dbReference type="ARBA" id="ARBA00022840"/>
    </source>
</evidence>
<dbReference type="AlphaFoldDB" id="A0A660L519"/>
<evidence type="ECO:0000256" key="1">
    <source>
        <dbReference type="ARBA" id="ARBA00022741"/>
    </source>
</evidence>
<feature type="domain" description="ABC transporter" evidence="3">
    <location>
        <begin position="19"/>
        <end position="251"/>
    </location>
</feature>
<dbReference type="OrthoDB" id="9804819at2"/>
<dbReference type="SUPFAM" id="SSF52540">
    <property type="entry name" value="P-loop containing nucleoside triphosphate hydrolases"/>
    <property type="match status" value="1"/>
</dbReference>
<dbReference type="EMBL" id="RBIJ01000001">
    <property type="protein sequence ID" value="RKQ89027.1"/>
    <property type="molecule type" value="Genomic_DNA"/>
</dbReference>
<dbReference type="RefSeq" id="WP_121443903.1">
    <property type="nucleotide sequence ID" value="NZ_RBIJ01000001.1"/>
</dbReference>
<evidence type="ECO:0000259" key="3">
    <source>
        <dbReference type="PROSITE" id="PS50893"/>
    </source>
</evidence>
<dbReference type="InterPro" id="IPR027417">
    <property type="entry name" value="P-loop_NTPase"/>
</dbReference>
<keyword evidence="1" id="KW-0547">Nucleotide-binding</keyword>
<dbReference type="InterPro" id="IPR003593">
    <property type="entry name" value="AAA+_ATPase"/>
</dbReference>
<organism evidence="4 5">
    <name type="scientific">Brockia lithotrophica</name>
    <dbReference type="NCBI Taxonomy" id="933949"/>
    <lineage>
        <taxon>Bacteria</taxon>
        <taxon>Bacillati</taxon>
        <taxon>Bacillota</taxon>
        <taxon>Bacilli</taxon>
        <taxon>Bacillales</taxon>
        <taxon>Bacillales Family X. Incertae Sedis</taxon>
        <taxon>Brockia</taxon>
    </lineage>
</organism>
<dbReference type="Proteomes" id="UP000267019">
    <property type="component" value="Unassembled WGS sequence"/>
</dbReference>